<evidence type="ECO:0000313" key="2">
    <source>
        <dbReference type="EMBL" id="KAL0299982.1"/>
    </source>
</evidence>
<proteinExistence type="predicted"/>
<name>A0AAW2K042_9LAMI</name>
<dbReference type="EMBL" id="JACGWK010000420">
    <property type="protein sequence ID" value="KAL0299982.1"/>
    <property type="molecule type" value="Genomic_DNA"/>
</dbReference>
<evidence type="ECO:0000256" key="1">
    <source>
        <dbReference type="SAM" id="MobiDB-lite"/>
    </source>
</evidence>
<dbReference type="AlphaFoldDB" id="A0AAW2K042"/>
<accession>A0AAW2K042</accession>
<comment type="caution">
    <text evidence="2">The sequence shown here is derived from an EMBL/GenBank/DDBJ whole genome shotgun (WGS) entry which is preliminary data.</text>
</comment>
<feature type="compositionally biased region" description="Basic and acidic residues" evidence="1">
    <location>
        <begin position="15"/>
        <end position="28"/>
    </location>
</feature>
<reference evidence="2" key="2">
    <citation type="journal article" date="2024" name="Plant">
        <title>Genomic evolution and insights into agronomic trait innovations of Sesamum species.</title>
        <authorList>
            <person name="Miao H."/>
            <person name="Wang L."/>
            <person name="Qu L."/>
            <person name="Liu H."/>
            <person name="Sun Y."/>
            <person name="Le M."/>
            <person name="Wang Q."/>
            <person name="Wei S."/>
            <person name="Zheng Y."/>
            <person name="Lin W."/>
            <person name="Duan Y."/>
            <person name="Cao H."/>
            <person name="Xiong S."/>
            <person name="Wang X."/>
            <person name="Wei L."/>
            <person name="Li C."/>
            <person name="Ma Q."/>
            <person name="Ju M."/>
            <person name="Zhao R."/>
            <person name="Li G."/>
            <person name="Mu C."/>
            <person name="Tian Q."/>
            <person name="Mei H."/>
            <person name="Zhang T."/>
            <person name="Gao T."/>
            <person name="Zhang H."/>
        </authorList>
    </citation>
    <scope>NUCLEOTIDE SEQUENCE</scope>
    <source>
        <strain evidence="2">G01</strain>
    </source>
</reference>
<feature type="compositionally biased region" description="Pro residues" evidence="1">
    <location>
        <begin position="50"/>
        <end position="59"/>
    </location>
</feature>
<gene>
    <name evidence="2" type="ORF">Sangu_3145800</name>
</gene>
<feature type="compositionally biased region" description="Low complexity" evidence="1">
    <location>
        <begin position="1"/>
        <end position="14"/>
    </location>
</feature>
<sequence length="72" mass="7398">MLPSLGSSSTTPTTIDDRTVSRPTHSDDAGPSSVTPAPEEVGQQSVVPAATPPPAPSPPRSTSQYINLDDAR</sequence>
<reference evidence="2" key="1">
    <citation type="submission" date="2020-06" db="EMBL/GenBank/DDBJ databases">
        <authorList>
            <person name="Li T."/>
            <person name="Hu X."/>
            <person name="Zhang T."/>
            <person name="Song X."/>
            <person name="Zhang H."/>
            <person name="Dai N."/>
            <person name="Sheng W."/>
            <person name="Hou X."/>
            <person name="Wei L."/>
        </authorList>
    </citation>
    <scope>NUCLEOTIDE SEQUENCE</scope>
    <source>
        <strain evidence="2">G01</strain>
        <tissue evidence="2">Leaf</tissue>
    </source>
</reference>
<organism evidence="2">
    <name type="scientific">Sesamum angustifolium</name>
    <dbReference type="NCBI Taxonomy" id="2727405"/>
    <lineage>
        <taxon>Eukaryota</taxon>
        <taxon>Viridiplantae</taxon>
        <taxon>Streptophyta</taxon>
        <taxon>Embryophyta</taxon>
        <taxon>Tracheophyta</taxon>
        <taxon>Spermatophyta</taxon>
        <taxon>Magnoliopsida</taxon>
        <taxon>eudicotyledons</taxon>
        <taxon>Gunneridae</taxon>
        <taxon>Pentapetalae</taxon>
        <taxon>asterids</taxon>
        <taxon>lamiids</taxon>
        <taxon>Lamiales</taxon>
        <taxon>Pedaliaceae</taxon>
        <taxon>Sesamum</taxon>
    </lineage>
</organism>
<protein>
    <submittedName>
        <fullName evidence="2">Uncharacterized protein</fullName>
    </submittedName>
</protein>
<feature type="region of interest" description="Disordered" evidence="1">
    <location>
        <begin position="1"/>
        <end position="72"/>
    </location>
</feature>